<dbReference type="InterPro" id="IPR000086">
    <property type="entry name" value="NUDIX_hydrolase_dom"/>
</dbReference>
<accession>A0ABS4WIW4</accession>
<dbReference type="InterPro" id="IPR015797">
    <property type="entry name" value="NUDIX_hydrolase-like_dom_sf"/>
</dbReference>
<evidence type="ECO:0000313" key="5">
    <source>
        <dbReference type="Proteomes" id="UP000766570"/>
    </source>
</evidence>
<dbReference type="PROSITE" id="PS51462">
    <property type="entry name" value="NUDIX"/>
    <property type="match status" value="1"/>
</dbReference>
<sequence>MPTPEFILKMREKIGNDPLWLPGIKAVVIHEARVLLVRRADNGKWTLPAGILEPGEEPAVAAVREVFEETAVHCAITRLVGVATTDEALYPNGDRAQYLDIILAGEYLGGEAKVNDDENLEVGWFGLDALPGVPPKHQRAIDWTLEPKETGHFITGIADRA</sequence>
<gene>
    <name evidence="4" type="ORF">JOF46_003883</name>
</gene>
<comment type="cofactor">
    <cofactor evidence="1">
        <name>Mg(2+)</name>
        <dbReference type="ChEBI" id="CHEBI:18420"/>
    </cofactor>
</comment>
<evidence type="ECO:0000313" key="4">
    <source>
        <dbReference type="EMBL" id="MBP2375971.1"/>
    </source>
</evidence>
<comment type="caution">
    <text evidence="4">The sequence shown here is derived from an EMBL/GenBank/DDBJ whole genome shotgun (WGS) entry which is preliminary data.</text>
</comment>
<keyword evidence="5" id="KW-1185">Reference proteome</keyword>
<evidence type="ECO:0000256" key="2">
    <source>
        <dbReference type="ARBA" id="ARBA00022801"/>
    </source>
</evidence>
<dbReference type="PANTHER" id="PTHR43046:SF16">
    <property type="entry name" value="ADP-RIBOSE PYROPHOSPHATASE YJHB-RELATED"/>
    <property type="match status" value="1"/>
</dbReference>
<reference evidence="4 5" key="1">
    <citation type="submission" date="2021-03" db="EMBL/GenBank/DDBJ databases">
        <title>Sequencing the genomes of 1000 actinobacteria strains.</title>
        <authorList>
            <person name="Klenk H.-P."/>
        </authorList>
    </citation>
    <scope>NUCLEOTIDE SEQUENCE [LARGE SCALE GENOMIC DNA]</scope>
    <source>
        <strain evidence="4 5">DSM 15454</strain>
    </source>
</reference>
<feature type="domain" description="Nudix hydrolase" evidence="3">
    <location>
        <begin position="19"/>
        <end position="147"/>
    </location>
</feature>
<evidence type="ECO:0000256" key="1">
    <source>
        <dbReference type="ARBA" id="ARBA00001946"/>
    </source>
</evidence>
<name>A0ABS4WIW4_9MICC</name>
<keyword evidence="2" id="KW-0378">Hydrolase</keyword>
<dbReference type="InterPro" id="IPR020476">
    <property type="entry name" value="Nudix_hydrolase"/>
</dbReference>
<dbReference type="EMBL" id="JAGIOE010000001">
    <property type="protein sequence ID" value="MBP2375971.1"/>
    <property type="molecule type" value="Genomic_DNA"/>
</dbReference>
<dbReference type="RefSeq" id="WP_209910323.1">
    <property type="nucleotide sequence ID" value="NZ_BAAAMI010000023.1"/>
</dbReference>
<dbReference type="CDD" id="cd18879">
    <property type="entry name" value="NUDIX_Hydrolase"/>
    <property type="match status" value="1"/>
</dbReference>
<evidence type="ECO:0000259" key="3">
    <source>
        <dbReference type="PROSITE" id="PS51462"/>
    </source>
</evidence>
<dbReference type="PANTHER" id="PTHR43046">
    <property type="entry name" value="GDP-MANNOSE MANNOSYL HYDROLASE"/>
    <property type="match status" value="1"/>
</dbReference>
<dbReference type="Proteomes" id="UP000766570">
    <property type="component" value="Unassembled WGS sequence"/>
</dbReference>
<dbReference type="PRINTS" id="PR00502">
    <property type="entry name" value="NUDIXFAMILY"/>
</dbReference>
<protein>
    <submittedName>
        <fullName evidence="4">8-oxo-dGTP pyrophosphatase MutT (NUDIX family)</fullName>
    </submittedName>
</protein>
<proteinExistence type="predicted"/>
<dbReference type="SUPFAM" id="SSF55811">
    <property type="entry name" value="Nudix"/>
    <property type="match status" value="1"/>
</dbReference>
<organism evidence="4 5">
    <name type="scientific">Paeniglutamicibacter psychrophenolicus</name>
    <dbReference type="NCBI Taxonomy" id="257454"/>
    <lineage>
        <taxon>Bacteria</taxon>
        <taxon>Bacillati</taxon>
        <taxon>Actinomycetota</taxon>
        <taxon>Actinomycetes</taxon>
        <taxon>Micrococcales</taxon>
        <taxon>Micrococcaceae</taxon>
        <taxon>Paeniglutamicibacter</taxon>
    </lineage>
</organism>
<dbReference type="Gene3D" id="3.90.79.10">
    <property type="entry name" value="Nucleoside Triphosphate Pyrophosphohydrolase"/>
    <property type="match status" value="1"/>
</dbReference>
<dbReference type="Pfam" id="PF00293">
    <property type="entry name" value="NUDIX"/>
    <property type="match status" value="1"/>
</dbReference>